<dbReference type="InterPro" id="IPR007886">
    <property type="entry name" value="AlaDH/PNT_N"/>
</dbReference>
<feature type="domain" description="Alanine dehydrogenase/pyridine nucleotide transhydrogenase NAD(H)-binding" evidence="12">
    <location>
        <begin position="145"/>
        <end position="311"/>
    </location>
</feature>
<dbReference type="GO" id="GO:0008750">
    <property type="term" value="F:proton-translocating NAD(P)+ transhydrogenase activity"/>
    <property type="evidence" value="ECO:0007669"/>
    <property type="project" value="UniProtKB-EC"/>
</dbReference>
<organism evidence="14 15">
    <name type="scientific">Rhodopseudomonas pseudopalustris</name>
    <dbReference type="NCBI Taxonomy" id="1513892"/>
    <lineage>
        <taxon>Bacteria</taxon>
        <taxon>Pseudomonadati</taxon>
        <taxon>Pseudomonadota</taxon>
        <taxon>Alphaproteobacteria</taxon>
        <taxon>Hyphomicrobiales</taxon>
        <taxon>Nitrobacteraceae</taxon>
        <taxon>Rhodopseudomonas</taxon>
    </lineage>
</organism>
<dbReference type="SUPFAM" id="SSF52283">
    <property type="entry name" value="Formate/glycerate dehydrogenase catalytic domain-like"/>
    <property type="match status" value="1"/>
</dbReference>
<dbReference type="RefSeq" id="WP_011501836.1">
    <property type="nucleotide sequence ID" value="NZ_FODT01000002.1"/>
</dbReference>
<evidence type="ECO:0000256" key="8">
    <source>
        <dbReference type="ARBA" id="ARBA00048202"/>
    </source>
</evidence>
<evidence type="ECO:0000313" key="14">
    <source>
        <dbReference type="EMBL" id="SEO37583.1"/>
    </source>
</evidence>
<evidence type="ECO:0000313" key="15">
    <source>
        <dbReference type="Proteomes" id="UP000199615"/>
    </source>
</evidence>
<dbReference type="SMART" id="SM01002">
    <property type="entry name" value="AlaDh_PNT_C"/>
    <property type="match status" value="1"/>
</dbReference>
<gene>
    <name evidence="14" type="ORF">SAMN05444123_102426</name>
</gene>
<dbReference type="NCBIfam" id="NF006942">
    <property type="entry name" value="PRK09424.1"/>
    <property type="match status" value="1"/>
</dbReference>
<comment type="catalytic activity">
    <reaction evidence="8">
        <text>NAD(+) + NADPH + H(+)(in) = NADH + NADP(+) + H(+)(out)</text>
        <dbReference type="Rhea" id="RHEA:47992"/>
        <dbReference type="ChEBI" id="CHEBI:15378"/>
        <dbReference type="ChEBI" id="CHEBI:57540"/>
        <dbReference type="ChEBI" id="CHEBI:57783"/>
        <dbReference type="ChEBI" id="CHEBI:57945"/>
        <dbReference type="ChEBI" id="CHEBI:58349"/>
        <dbReference type="EC" id="7.1.1.1"/>
    </reaction>
</comment>
<keyword evidence="5" id="KW-0521">NADP</keyword>
<dbReference type="Gene3D" id="3.40.50.720">
    <property type="entry name" value="NAD(P)-binding Rossmann-like Domain"/>
    <property type="match status" value="2"/>
</dbReference>
<name>A0A1H8P7T9_9BRAD</name>
<dbReference type="PANTHER" id="PTHR10160">
    <property type="entry name" value="NAD(P) TRANSHYDROGENASE"/>
    <property type="match status" value="1"/>
</dbReference>
<proteinExistence type="inferred from homology"/>
<sequence>MKIAVAKELDTSEPRVAATPDTVKKLKALGADIVVEPGAGIRSGLLDAEFTAAGATVSADALKDADIVLKVKRPEASELAAYKRGALVMAIMDPYGNDAALKSMADAGVVAFAMELMPRITRAQVMDVLSSQANLAGYRAVVDAAAQFGRVFPMMMTAAGTVPAAKVFIMGVGVAGLQAIATARRLGAIVTATDVRPATKEQVESLGAKFLAVEDEEFKNAQTAGGYAKEMSKEYQAKQAALTAEHIKKQDIVITTALIPGRPAPRLVTAEMVRSMKPGSVLVDLAVERGGNVEGAKPGEVVETDGVKIVGFTNVAGRVAASASSLYARNLFSFIETLIDKNSKALAVNWDDDLVKATALTRDGAVVHPNFQPK</sequence>
<comment type="similarity">
    <text evidence="2">Belongs to the AlaDH/PNT family.</text>
</comment>
<accession>A0A1H8P7T9</accession>
<feature type="domain" description="Alanine dehydrogenase/pyridine nucleotide transhydrogenase N-terminal" evidence="13">
    <location>
        <begin position="4"/>
        <end position="136"/>
    </location>
</feature>
<dbReference type="PANTHER" id="PTHR10160:SF19">
    <property type="entry name" value="PROTON-TRANSLOCATING NAD(P)(+) TRANSHYDROGENASE"/>
    <property type="match status" value="1"/>
</dbReference>
<evidence type="ECO:0000256" key="2">
    <source>
        <dbReference type="ARBA" id="ARBA00005689"/>
    </source>
</evidence>
<evidence type="ECO:0000256" key="3">
    <source>
        <dbReference type="ARBA" id="ARBA00012943"/>
    </source>
</evidence>
<protein>
    <recommendedName>
        <fullName evidence="9">NAD(P) transhydrogenase subunit alpha part 1</fullName>
        <ecNumber evidence="3">7.1.1.1</ecNumber>
    </recommendedName>
    <alternativeName>
        <fullName evidence="11">Nicotinamide nucleotide transhydrogenase subunit alpha 1</fullName>
    </alternativeName>
    <alternativeName>
        <fullName evidence="10">Pyridine nucleotide transhydrogenase subunit alpha 1</fullName>
    </alternativeName>
</protein>
<keyword evidence="15" id="KW-1185">Reference proteome</keyword>
<comment type="function">
    <text evidence="1">The transhydrogenation between NADH and NADP is coupled to respiration and ATP hydrolysis and functions as a proton pump across the membrane.</text>
</comment>
<evidence type="ECO:0000256" key="5">
    <source>
        <dbReference type="ARBA" id="ARBA00022857"/>
    </source>
</evidence>
<dbReference type="OrthoDB" id="9804592at2"/>
<dbReference type="Proteomes" id="UP000199615">
    <property type="component" value="Unassembled WGS sequence"/>
</dbReference>
<evidence type="ECO:0000256" key="11">
    <source>
        <dbReference type="ARBA" id="ARBA00084087"/>
    </source>
</evidence>
<dbReference type="GO" id="GO:0050661">
    <property type="term" value="F:NADP binding"/>
    <property type="evidence" value="ECO:0007669"/>
    <property type="project" value="TreeGrafter"/>
</dbReference>
<dbReference type="GO" id="GO:0016491">
    <property type="term" value="F:oxidoreductase activity"/>
    <property type="evidence" value="ECO:0007669"/>
    <property type="project" value="InterPro"/>
</dbReference>
<dbReference type="SUPFAM" id="SSF51735">
    <property type="entry name" value="NAD(P)-binding Rossmann-fold domains"/>
    <property type="match status" value="1"/>
</dbReference>
<evidence type="ECO:0000256" key="6">
    <source>
        <dbReference type="ARBA" id="ARBA00022967"/>
    </source>
</evidence>
<evidence type="ECO:0000259" key="13">
    <source>
        <dbReference type="SMART" id="SM01003"/>
    </source>
</evidence>
<dbReference type="CDD" id="cd05304">
    <property type="entry name" value="Rubrum_tdh"/>
    <property type="match status" value="1"/>
</dbReference>
<evidence type="ECO:0000256" key="4">
    <source>
        <dbReference type="ARBA" id="ARBA00022741"/>
    </source>
</evidence>
<dbReference type="EMBL" id="FODT01000002">
    <property type="protein sequence ID" value="SEO37583.1"/>
    <property type="molecule type" value="Genomic_DNA"/>
</dbReference>
<dbReference type="EC" id="7.1.1.1" evidence="3"/>
<dbReference type="Pfam" id="PF05222">
    <property type="entry name" value="AlaDh_PNT_N"/>
    <property type="match status" value="1"/>
</dbReference>
<dbReference type="InterPro" id="IPR036291">
    <property type="entry name" value="NAD(P)-bd_dom_sf"/>
</dbReference>
<dbReference type="SMART" id="SM01003">
    <property type="entry name" value="AlaDh_PNT_N"/>
    <property type="match status" value="1"/>
</dbReference>
<evidence type="ECO:0000256" key="9">
    <source>
        <dbReference type="ARBA" id="ARBA00071353"/>
    </source>
</evidence>
<evidence type="ECO:0000256" key="7">
    <source>
        <dbReference type="ARBA" id="ARBA00023027"/>
    </source>
</evidence>
<dbReference type="GO" id="GO:0006740">
    <property type="term" value="P:NADPH regeneration"/>
    <property type="evidence" value="ECO:0007669"/>
    <property type="project" value="TreeGrafter"/>
</dbReference>
<dbReference type="PROSITE" id="PS00837">
    <property type="entry name" value="ALADH_PNT_2"/>
    <property type="match status" value="1"/>
</dbReference>
<keyword evidence="6" id="KW-1278">Translocase</keyword>
<reference evidence="15" key="1">
    <citation type="submission" date="2016-10" db="EMBL/GenBank/DDBJ databases">
        <authorList>
            <person name="Varghese N."/>
            <person name="Submissions S."/>
        </authorList>
    </citation>
    <scope>NUCLEOTIDE SEQUENCE [LARGE SCALE GENOMIC DNA]</scope>
    <source>
        <strain evidence="15">DSM 123</strain>
    </source>
</reference>
<dbReference type="FunFam" id="3.40.50.720:FF:000188">
    <property type="entry name" value="NAD(P) transhydrogenase alpha subunit 1"/>
    <property type="match status" value="1"/>
</dbReference>
<keyword evidence="7" id="KW-0520">NAD</keyword>
<dbReference type="AlphaFoldDB" id="A0A1H8P7T9"/>
<dbReference type="Pfam" id="PF01262">
    <property type="entry name" value="AlaDh_PNT_C"/>
    <property type="match status" value="1"/>
</dbReference>
<dbReference type="GO" id="GO:0005886">
    <property type="term" value="C:plasma membrane"/>
    <property type="evidence" value="ECO:0007669"/>
    <property type="project" value="TreeGrafter"/>
</dbReference>
<evidence type="ECO:0000259" key="12">
    <source>
        <dbReference type="SMART" id="SM01002"/>
    </source>
</evidence>
<dbReference type="InterPro" id="IPR008143">
    <property type="entry name" value="Ala_DH/PNT_CS2"/>
</dbReference>
<keyword evidence="4" id="KW-0547">Nucleotide-binding</keyword>
<dbReference type="InterPro" id="IPR007698">
    <property type="entry name" value="AlaDH/PNT_NAD(H)-bd"/>
</dbReference>
<evidence type="ECO:0000256" key="10">
    <source>
        <dbReference type="ARBA" id="ARBA00076996"/>
    </source>
</evidence>
<evidence type="ECO:0000256" key="1">
    <source>
        <dbReference type="ARBA" id="ARBA00003943"/>
    </source>
</evidence>